<comment type="cofactor">
    <cofactor evidence="1">
        <name>Cu(2+)</name>
        <dbReference type="ChEBI" id="CHEBI:29036"/>
    </cofactor>
</comment>
<dbReference type="Pfam" id="PF00403">
    <property type="entry name" value="HMA"/>
    <property type="match status" value="1"/>
</dbReference>
<dbReference type="PROSITE" id="PS00332">
    <property type="entry name" value="SOD_CU_ZN_2"/>
    <property type="match status" value="1"/>
</dbReference>
<dbReference type="PRINTS" id="PR00068">
    <property type="entry name" value="CUZNDISMTASE"/>
</dbReference>
<keyword evidence="3" id="KW-0813">Transport</keyword>
<dbReference type="RefSeq" id="XP_067170882.1">
    <property type="nucleotide sequence ID" value="XM_067314781.1"/>
</dbReference>
<dbReference type="PROSITE" id="PS50846">
    <property type="entry name" value="HMA_2"/>
    <property type="match status" value="1"/>
</dbReference>
<dbReference type="CDD" id="cd00305">
    <property type="entry name" value="Cu-Zn_Superoxide_Dismutase"/>
    <property type="match status" value="1"/>
</dbReference>
<evidence type="ECO:0000313" key="7">
    <source>
        <dbReference type="Proteomes" id="UP001652627"/>
    </source>
</evidence>
<evidence type="ECO:0000256" key="4">
    <source>
        <dbReference type="ARBA" id="ARBA00025798"/>
    </source>
</evidence>
<organism evidence="7 8">
    <name type="scientific">Apteryx mantelli</name>
    <name type="common">North Island brown kiwi</name>
    <dbReference type="NCBI Taxonomy" id="2696672"/>
    <lineage>
        <taxon>Eukaryota</taxon>
        <taxon>Metazoa</taxon>
        <taxon>Chordata</taxon>
        <taxon>Craniata</taxon>
        <taxon>Vertebrata</taxon>
        <taxon>Euteleostomi</taxon>
        <taxon>Archelosauria</taxon>
        <taxon>Archosauria</taxon>
        <taxon>Dinosauria</taxon>
        <taxon>Saurischia</taxon>
        <taxon>Theropoda</taxon>
        <taxon>Coelurosauria</taxon>
        <taxon>Aves</taxon>
        <taxon>Palaeognathae</taxon>
        <taxon>Apterygiformes</taxon>
        <taxon>Apterygidae</taxon>
        <taxon>Apteryx</taxon>
    </lineage>
</organism>
<evidence type="ECO:0000256" key="1">
    <source>
        <dbReference type="ARBA" id="ARBA00001973"/>
    </source>
</evidence>
<keyword evidence="3" id="KW-0187">Copper transport</keyword>
<dbReference type="CDD" id="cd00371">
    <property type="entry name" value="HMA"/>
    <property type="match status" value="1"/>
</dbReference>
<evidence type="ECO:0000256" key="2">
    <source>
        <dbReference type="ARBA" id="ARBA00022723"/>
    </source>
</evidence>
<evidence type="ECO:0000313" key="8">
    <source>
        <dbReference type="RefSeq" id="XP_067170882.1"/>
    </source>
</evidence>
<dbReference type="Pfam" id="PF00080">
    <property type="entry name" value="Sod_Cu"/>
    <property type="match status" value="1"/>
</dbReference>
<keyword evidence="2" id="KW-0479">Metal-binding</keyword>
<gene>
    <name evidence="8" type="primary">CCS</name>
</gene>
<dbReference type="Proteomes" id="UP001652627">
    <property type="component" value="Chromosome 37"/>
</dbReference>
<dbReference type="InterPro" id="IPR036423">
    <property type="entry name" value="SOD-like_Cu/Zn_dom_sf"/>
</dbReference>
<dbReference type="SUPFAM" id="SSF49329">
    <property type="entry name" value="Cu,Zn superoxide dismutase-like"/>
    <property type="match status" value="1"/>
</dbReference>
<evidence type="ECO:0000256" key="3">
    <source>
        <dbReference type="ARBA" id="ARBA00022796"/>
    </source>
</evidence>
<dbReference type="InterPro" id="IPR006121">
    <property type="entry name" value="HMA_dom"/>
</dbReference>
<dbReference type="InterPro" id="IPR001424">
    <property type="entry name" value="SOD_Cu_Zn_dom"/>
</dbReference>
<evidence type="ECO:0000256" key="5">
    <source>
        <dbReference type="ARBA" id="ARBA00032899"/>
    </source>
</evidence>
<keyword evidence="3" id="KW-0186">Copper</keyword>
<dbReference type="InterPro" id="IPR018152">
    <property type="entry name" value="SOD_Cu/Zn_BS"/>
</dbReference>
<dbReference type="PANTHER" id="PTHR10003">
    <property type="entry name" value="SUPEROXIDE DISMUTASE CU-ZN -RELATED"/>
    <property type="match status" value="1"/>
</dbReference>
<comment type="similarity">
    <text evidence="4">In the C-terminal section; belongs to the Cu-Zn superoxide dismutase family.</text>
</comment>
<dbReference type="Gene3D" id="3.30.70.100">
    <property type="match status" value="1"/>
</dbReference>
<proteinExistence type="inferred from homology"/>
<name>A0ABM4G113_9AVES</name>
<sequence>MAEPGPAATSCRLEFSVQMTCESCVEAVREALQGLAGVRVLDVRLDSQTVLVEASVAAEQVREQLEASGRRAVLRGMGGPSSPGRQGPAVAAAVAALRGPGAVRGLLRFVQVSPERCLVEGTVDGLQPGPHGLHVHEFGDLSDACDSCGDHFNPDGERHGGPQDEHRHVGDLGNIWADAMGRAAFRLEDSRLKVWDIIGRSVVVDAGEDDLGRGSHPLSGLTGNSGPRLACGVVARAAGLFENPKRICTCDGLTLWDERDRERPPGQPAPHL</sequence>
<keyword evidence="3" id="KW-0406">Ion transport</keyword>
<feature type="domain" description="HMA" evidence="6">
    <location>
        <begin position="10"/>
        <end position="73"/>
    </location>
</feature>
<protein>
    <recommendedName>
        <fullName evidence="5">Superoxide dismutase copper chaperone</fullName>
    </recommendedName>
</protein>
<dbReference type="InterPro" id="IPR036163">
    <property type="entry name" value="HMA_dom_sf"/>
</dbReference>
<dbReference type="SUPFAM" id="SSF55008">
    <property type="entry name" value="HMA, heavy metal-associated domain"/>
    <property type="match status" value="1"/>
</dbReference>
<dbReference type="Gene3D" id="2.60.40.200">
    <property type="entry name" value="Superoxide dismutase, copper/zinc binding domain"/>
    <property type="match status" value="1"/>
</dbReference>
<dbReference type="InterPro" id="IPR024134">
    <property type="entry name" value="SOD_Cu/Zn_/chaperone"/>
</dbReference>
<dbReference type="InterPro" id="IPR017969">
    <property type="entry name" value="Heavy-metal-associated_CS"/>
</dbReference>
<keyword evidence="7" id="KW-1185">Reference proteome</keyword>
<evidence type="ECO:0000259" key="6">
    <source>
        <dbReference type="PROSITE" id="PS50846"/>
    </source>
</evidence>
<dbReference type="PROSITE" id="PS01047">
    <property type="entry name" value="HMA_1"/>
    <property type="match status" value="1"/>
</dbReference>
<dbReference type="GeneID" id="106497020"/>
<accession>A0ABM4G113</accession>
<reference evidence="8" key="1">
    <citation type="submission" date="2025-08" db="UniProtKB">
        <authorList>
            <consortium name="RefSeq"/>
        </authorList>
    </citation>
    <scope>IDENTIFICATION</scope>
    <source>
        <tissue evidence="8">Blood</tissue>
    </source>
</reference>